<protein>
    <submittedName>
        <fullName evidence="1">Oxidoreductase, Gfo/Idh/MocA family</fullName>
    </submittedName>
</protein>
<comment type="caution">
    <text evidence="1">The sequence shown here is derived from an EMBL/GenBank/DDBJ whole genome shotgun (WGS) entry which is preliminary data.</text>
</comment>
<dbReference type="EMBL" id="AEUZ02000001">
    <property type="protein sequence ID" value="EHJ55841.1"/>
    <property type="molecule type" value="Genomic_DNA"/>
</dbReference>
<keyword evidence="2" id="KW-1185">Reference proteome</keyword>
<evidence type="ECO:0000313" key="1">
    <source>
        <dbReference type="EMBL" id="EHJ55841.1"/>
    </source>
</evidence>
<dbReference type="Gene3D" id="3.30.360.10">
    <property type="entry name" value="Dihydrodipicolinate Reductase, domain 2"/>
    <property type="match status" value="1"/>
</dbReference>
<accession>G5KGS5</accession>
<organism evidence="1 2">
    <name type="scientific">Streptococcus urinalis 2285-97</name>
    <dbReference type="NCBI Taxonomy" id="764291"/>
    <lineage>
        <taxon>Bacteria</taxon>
        <taxon>Bacillati</taxon>
        <taxon>Bacillota</taxon>
        <taxon>Bacilli</taxon>
        <taxon>Lactobacillales</taxon>
        <taxon>Streptococcaceae</taxon>
        <taxon>Streptococcus</taxon>
    </lineage>
</organism>
<sequence length="116" mass="13028">MLETSHETVNVSMNLSSGSRREIMEVQTPKETLLVENLENLTAFENTKAIHKSFGSWDSTLYKRGFETIIDSFIAAIEGEVDNPVNPVSSLMSHWICQQINQSTGQCGQLELKLPR</sequence>
<reference evidence="1 2" key="1">
    <citation type="journal article" date="2014" name="Int. J. Syst. Evol. Microbiol.">
        <title>Phylogenomics and the dynamic genome evolution of the genus Streptococcus.</title>
        <authorList>
            <consortium name="The Broad Institute Genome Sequencing Platform"/>
            <person name="Richards V.P."/>
            <person name="Palmer S.R."/>
            <person name="Pavinski Bitar P.D."/>
            <person name="Qin X."/>
            <person name="Weinstock G.M."/>
            <person name="Highlander S.K."/>
            <person name="Town C.D."/>
            <person name="Burne R.A."/>
            <person name="Stanhope M.J."/>
        </authorList>
    </citation>
    <scope>NUCLEOTIDE SEQUENCE [LARGE SCALE GENOMIC DNA]</scope>
    <source>
        <strain evidence="1 2">2285-97</strain>
    </source>
</reference>
<dbReference type="STRING" id="764291.STRUR_0097"/>
<dbReference type="Proteomes" id="UP000005388">
    <property type="component" value="Unassembled WGS sequence"/>
</dbReference>
<dbReference type="eggNOG" id="COG0673">
    <property type="taxonomic scope" value="Bacteria"/>
</dbReference>
<dbReference type="SUPFAM" id="SSF55347">
    <property type="entry name" value="Glyceraldehyde-3-phosphate dehydrogenase-like, C-terminal domain"/>
    <property type="match status" value="1"/>
</dbReference>
<proteinExistence type="predicted"/>
<evidence type="ECO:0000313" key="2">
    <source>
        <dbReference type="Proteomes" id="UP000005388"/>
    </source>
</evidence>
<name>G5KGS5_9STRE</name>
<gene>
    <name evidence="1" type="ORF">STRUR_0097</name>
</gene>
<dbReference type="AlphaFoldDB" id="G5KGS5"/>